<organism evidence="1 2">
    <name type="scientific">Ligilactobacillus salivarius</name>
    <dbReference type="NCBI Taxonomy" id="1624"/>
    <lineage>
        <taxon>Bacteria</taxon>
        <taxon>Bacillati</taxon>
        <taxon>Bacillota</taxon>
        <taxon>Bacilli</taxon>
        <taxon>Lactobacillales</taxon>
        <taxon>Lactobacillaceae</taxon>
        <taxon>Ligilactobacillus</taxon>
    </lineage>
</organism>
<evidence type="ECO:0000313" key="1">
    <source>
        <dbReference type="EMBL" id="WHS17257.1"/>
    </source>
</evidence>
<evidence type="ECO:0000313" key="2">
    <source>
        <dbReference type="Proteomes" id="UP001224533"/>
    </source>
</evidence>
<gene>
    <name evidence="1" type="ORF">O2U02_07165</name>
</gene>
<dbReference type="AlphaFoldDB" id="A0ABD7YUY0"/>
<accession>A0ABD7YUY0</accession>
<proteinExistence type="predicted"/>
<sequence>MTKMTEAREFKVINYDKNGNIIKDLSKVKIDKDIEMAIRRAIWNDEQ</sequence>
<dbReference type="EMBL" id="CP114509">
    <property type="protein sequence ID" value="WHS17257.1"/>
    <property type="molecule type" value="Genomic_DNA"/>
</dbReference>
<name>A0ABD7YUY0_9LACO</name>
<dbReference type="RefSeq" id="WP_283475616.1">
    <property type="nucleotide sequence ID" value="NZ_CP114512.1"/>
</dbReference>
<protein>
    <submittedName>
        <fullName evidence="1">Uncharacterized protein</fullName>
    </submittedName>
</protein>
<reference evidence="1 2" key="1">
    <citation type="submission" date="2022-12" db="EMBL/GenBank/DDBJ databases">
        <title>Assessment of beneficial effects and identification of host adaptation-associated genes of Ligilactobacillus salivarius isolated from Meles meles.</title>
        <authorList>
            <person name="Wang Y."/>
        </authorList>
    </citation>
    <scope>NUCLEOTIDE SEQUENCE [LARGE SCALE GENOMIC DNA]</scope>
    <source>
        <strain evidence="1 2">S35</strain>
    </source>
</reference>
<dbReference type="Proteomes" id="UP001224533">
    <property type="component" value="Chromosome"/>
</dbReference>